<dbReference type="InterPro" id="IPR051266">
    <property type="entry name" value="CLCR"/>
</dbReference>
<keyword evidence="5" id="KW-1185">Reference proteome</keyword>
<dbReference type="OrthoDB" id="9805121at2"/>
<dbReference type="RefSeq" id="WP_076344432.1">
    <property type="nucleotide sequence ID" value="NZ_CP019082.1"/>
</dbReference>
<dbReference type="SMART" id="SM00327">
    <property type="entry name" value="VWA"/>
    <property type="match status" value="1"/>
</dbReference>
<feature type="transmembrane region" description="Helical" evidence="2">
    <location>
        <begin position="98"/>
        <end position="119"/>
    </location>
</feature>
<feature type="region of interest" description="Disordered" evidence="1">
    <location>
        <begin position="169"/>
        <end position="200"/>
    </location>
</feature>
<evidence type="ECO:0000256" key="2">
    <source>
        <dbReference type="SAM" id="Phobius"/>
    </source>
</evidence>
<evidence type="ECO:0000256" key="1">
    <source>
        <dbReference type="SAM" id="MobiDB-lite"/>
    </source>
</evidence>
<dbReference type="CDD" id="cd01465">
    <property type="entry name" value="vWA_subgroup"/>
    <property type="match status" value="1"/>
</dbReference>
<dbReference type="InterPro" id="IPR022156">
    <property type="entry name" value="Uncharacterised_YfbK_N"/>
</dbReference>
<keyword evidence="2" id="KW-1133">Transmembrane helix</keyword>
<feature type="domain" description="VWFA" evidence="3">
    <location>
        <begin position="510"/>
        <end position="693"/>
    </location>
</feature>
<evidence type="ECO:0000313" key="5">
    <source>
        <dbReference type="Proteomes" id="UP000186309"/>
    </source>
</evidence>
<evidence type="ECO:0000313" key="4">
    <source>
        <dbReference type="EMBL" id="APW60051.1"/>
    </source>
</evidence>
<dbReference type="PANTHER" id="PTHR10579">
    <property type="entry name" value="CALCIUM-ACTIVATED CHLORIDE CHANNEL REGULATOR"/>
    <property type="match status" value="1"/>
</dbReference>
<sequence>MNFDIDDPRLTAYALGELEESEKQDFERLLADRPDLRKAIDEIALTASLLSERLHDEQMHELAAHTDGLQAVAATLPSVQTPATPPRAALFQWPSREFLTSIAALFLFAMVGGALLLPATQSAREAARRAEGLAIARRAQADSAEGFVLRKHKSNSDKSPIAAEPMLAMRGGTKSATPVAPPGATMGGMMAGRQADAAKPPIDQRQALGRKLADQGPSDYYAFVTPEREAITLSSTPAPGQKDEPGQQVGFGGAKAQGDGNPNGQGRGQQQGQAEKAEGLAQKGDGQGQRGKIGEESQGQSVQLSVQNGNVGPVALDMKHQYAKQSMKESVTALAAAEPQSSLPGLAPLNQAMAPAAARVENESKFSALHDSAGDSAREAAGQPVAEFAELQDRNVMFANPRFDAVPENPFVLVGQEAVSTFSIDVDTASYSIVRRFLTQSNQLPPPDAVRIEEMINYFPYQDAPPAADSPDPFAVHVEVARCPWNASNRLARIGIMGRPIDQSARKPTNLVFLIDVSGSMDQPNKLPLVQWGLQRLVEQLGENDRIAIVVFAGAAGLVLPSTSCLNKAEIMSRIEQLRAGGSTNGGAGIQLAYDVAAQNFINNGLNRVVLATDGDFNQVMTDQAELVKLIQAKAQGPKQVFLTVLGFGMDNLKDGTLEKLADKGNGNYAFIDTPDEAFKVLVREMGSTLETIAKDVKIQVEFKPTKVKAYRLIGYENRVMPNEDFADDRKDAGEIGAGSHVTALYEIVPAAPLLPEAALNAKNLNNAAQSARADAESFVVNFRYKKPTEDKSTLIQRPVVDRGLDYREASDDFKFSSAVAGFGMLLRRSPSAGTLTFPGVVELATPSLARDPSGYRKEFVGLVKKAQELLAP</sequence>
<evidence type="ECO:0000259" key="3">
    <source>
        <dbReference type="PROSITE" id="PS50234"/>
    </source>
</evidence>
<feature type="region of interest" description="Disordered" evidence="1">
    <location>
        <begin position="234"/>
        <end position="301"/>
    </location>
</feature>
<dbReference type="Pfam" id="PF12034">
    <property type="entry name" value="YfbK_C"/>
    <property type="match status" value="1"/>
</dbReference>
<name>A0A1U7CMA5_9BACT</name>
<organism evidence="4 5">
    <name type="scientific">Paludisphaera borealis</name>
    <dbReference type="NCBI Taxonomy" id="1387353"/>
    <lineage>
        <taxon>Bacteria</taxon>
        <taxon>Pseudomonadati</taxon>
        <taxon>Planctomycetota</taxon>
        <taxon>Planctomycetia</taxon>
        <taxon>Isosphaerales</taxon>
        <taxon>Isosphaeraceae</taxon>
        <taxon>Paludisphaera</taxon>
    </lineage>
</organism>
<dbReference type="Gene3D" id="3.40.50.410">
    <property type="entry name" value="von Willebrand factor, type A domain"/>
    <property type="match status" value="1"/>
</dbReference>
<dbReference type="SUPFAM" id="SSF53300">
    <property type="entry name" value="vWA-like"/>
    <property type="match status" value="1"/>
</dbReference>
<gene>
    <name evidence="4" type="ORF">BSF38_01513</name>
</gene>
<accession>A0A1U7CMA5</accession>
<dbReference type="InterPro" id="IPR036465">
    <property type="entry name" value="vWFA_dom_sf"/>
</dbReference>
<keyword evidence="2" id="KW-0472">Membrane</keyword>
<dbReference type="KEGG" id="pbor:BSF38_01513"/>
<dbReference type="PROSITE" id="PS50234">
    <property type="entry name" value="VWFA"/>
    <property type="match status" value="1"/>
</dbReference>
<dbReference type="Proteomes" id="UP000186309">
    <property type="component" value="Chromosome"/>
</dbReference>
<dbReference type="EMBL" id="CP019082">
    <property type="protein sequence ID" value="APW60051.1"/>
    <property type="molecule type" value="Genomic_DNA"/>
</dbReference>
<dbReference type="STRING" id="1387353.BSF38_01513"/>
<dbReference type="Pfam" id="PF00092">
    <property type="entry name" value="VWA"/>
    <property type="match status" value="1"/>
</dbReference>
<proteinExistence type="predicted"/>
<dbReference type="InterPro" id="IPR002035">
    <property type="entry name" value="VWF_A"/>
</dbReference>
<dbReference type="AlphaFoldDB" id="A0A1U7CMA5"/>
<protein>
    <recommendedName>
        <fullName evidence="3">VWFA domain-containing protein</fullName>
    </recommendedName>
</protein>
<reference evidence="5" key="1">
    <citation type="submission" date="2016-12" db="EMBL/GenBank/DDBJ databases">
        <title>Comparative genomics of four Isosphaeraceae planctomycetes: a common pool of plasmids and glycoside hydrolase genes.</title>
        <authorList>
            <person name="Ivanova A."/>
        </authorList>
    </citation>
    <scope>NUCLEOTIDE SEQUENCE [LARGE SCALE GENOMIC DNA]</scope>
    <source>
        <strain evidence="5">PX4</strain>
    </source>
</reference>
<keyword evidence="2" id="KW-0812">Transmembrane</keyword>
<feature type="compositionally biased region" description="Gly residues" evidence="1">
    <location>
        <begin position="249"/>
        <end position="269"/>
    </location>
</feature>
<dbReference type="Pfam" id="PF12450">
    <property type="entry name" value="vWF_A"/>
    <property type="match status" value="1"/>
</dbReference>
<dbReference type="InterPro" id="IPR021908">
    <property type="entry name" value="YfbK_C"/>
</dbReference>
<dbReference type="PANTHER" id="PTHR10579:SF43">
    <property type="entry name" value="ZINC FINGER (C3HC4-TYPE RING FINGER) FAMILY PROTEIN"/>
    <property type="match status" value="1"/>
</dbReference>